<comment type="caution">
    <text evidence="2">The sequence shown here is derived from an EMBL/GenBank/DDBJ whole genome shotgun (WGS) entry which is preliminary data.</text>
</comment>
<dbReference type="AlphaFoldDB" id="A0A556QDK1"/>
<evidence type="ECO:0000313" key="3">
    <source>
        <dbReference type="Proteomes" id="UP000315648"/>
    </source>
</evidence>
<keyword evidence="1" id="KW-1133">Transmembrane helix</keyword>
<name>A0A556QDK1_9BACT</name>
<proteinExistence type="predicted"/>
<sequence>MTTPAPATESNSAPAGIAAWRILLRMLAGFFAMFSFAFWAAAGWNLGWTKTQIPMKQIDEVTGIEFVTYKDHFMPGVELFGPALFLCLVLFAITFIRRKKPAGRS</sequence>
<reference evidence="2 3" key="1">
    <citation type="submission" date="2019-07" db="EMBL/GenBank/DDBJ databases">
        <title>Description of 53C-WASEF.</title>
        <authorList>
            <person name="Pitt A."/>
            <person name="Hahn M.W."/>
        </authorList>
    </citation>
    <scope>NUCLEOTIDE SEQUENCE [LARGE SCALE GENOMIC DNA]</scope>
    <source>
        <strain evidence="2 3">53C-WASEF</strain>
    </source>
</reference>
<gene>
    <name evidence="2" type="ORF">FPL22_17435</name>
</gene>
<evidence type="ECO:0000256" key="1">
    <source>
        <dbReference type="SAM" id="Phobius"/>
    </source>
</evidence>
<dbReference type="RefSeq" id="WP_144354324.1">
    <property type="nucleotide sequence ID" value="NZ_CBCRVV010000028.1"/>
</dbReference>
<dbReference type="EMBL" id="VMBG01000005">
    <property type="protein sequence ID" value="TSJ74725.1"/>
    <property type="molecule type" value="Genomic_DNA"/>
</dbReference>
<feature type="transmembrane region" description="Helical" evidence="1">
    <location>
        <begin position="79"/>
        <end position="96"/>
    </location>
</feature>
<keyword evidence="1" id="KW-0472">Membrane</keyword>
<dbReference type="OrthoDB" id="199722at2"/>
<organism evidence="2 3">
    <name type="scientific">Rariglobus hedericola</name>
    <dbReference type="NCBI Taxonomy" id="2597822"/>
    <lineage>
        <taxon>Bacteria</taxon>
        <taxon>Pseudomonadati</taxon>
        <taxon>Verrucomicrobiota</taxon>
        <taxon>Opitutia</taxon>
        <taxon>Opitutales</taxon>
        <taxon>Opitutaceae</taxon>
        <taxon>Rariglobus</taxon>
    </lineage>
</organism>
<keyword evidence="1" id="KW-0812">Transmembrane</keyword>
<keyword evidence="3" id="KW-1185">Reference proteome</keyword>
<dbReference type="Proteomes" id="UP000315648">
    <property type="component" value="Unassembled WGS sequence"/>
</dbReference>
<accession>A0A556QDK1</accession>
<protein>
    <submittedName>
        <fullName evidence="2">Uncharacterized protein</fullName>
    </submittedName>
</protein>
<evidence type="ECO:0000313" key="2">
    <source>
        <dbReference type="EMBL" id="TSJ74725.1"/>
    </source>
</evidence>
<feature type="transmembrane region" description="Helical" evidence="1">
    <location>
        <begin position="22"/>
        <end position="42"/>
    </location>
</feature>